<evidence type="ECO:0000256" key="2">
    <source>
        <dbReference type="ARBA" id="ARBA00005466"/>
    </source>
</evidence>
<dbReference type="Proteomes" id="UP000320216">
    <property type="component" value="Chromosome"/>
</dbReference>
<comment type="similarity">
    <text evidence="2">Belongs to the oxygen-dependent FAD-linked oxidoreductase family.</text>
</comment>
<organism evidence="7 8">
    <name type="scientific">Humibacter ginsenosidimutans</name>
    <dbReference type="NCBI Taxonomy" id="2599293"/>
    <lineage>
        <taxon>Bacteria</taxon>
        <taxon>Bacillati</taxon>
        <taxon>Actinomycetota</taxon>
        <taxon>Actinomycetes</taxon>
        <taxon>Micrococcales</taxon>
        <taxon>Microbacteriaceae</taxon>
        <taxon>Humibacter</taxon>
    </lineage>
</organism>
<dbReference type="Pfam" id="PF01565">
    <property type="entry name" value="FAD_binding_4"/>
    <property type="match status" value="1"/>
</dbReference>
<name>A0A5B8M300_9MICO</name>
<evidence type="ECO:0000256" key="3">
    <source>
        <dbReference type="ARBA" id="ARBA00022630"/>
    </source>
</evidence>
<dbReference type="SUPFAM" id="SSF56176">
    <property type="entry name" value="FAD-binding/transporter-associated domain-like"/>
    <property type="match status" value="1"/>
</dbReference>
<dbReference type="PROSITE" id="PS51387">
    <property type="entry name" value="FAD_PCMH"/>
    <property type="match status" value="1"/>
</dbReference>
<dbReference type="Gene3D" id="3.40.462.20">
    <property type="match status" value="1"/>
</dbReference>
<evidence type="ECO:0000259" key="6">
    <source>
        <dbReference type="PROSITE" id="PS51387"/>
    </source>
</evidence>
<dbReference type="GO" id="GO:0071949">
    <property type="term" value="F:FAD binding"/>
    <property type="evidence" value="ECO:0007669"/>
    <property type="project" value="InterPro"/>
</dbReference>
<dbReference type="AlphaFoldDB" id="A0A5B8M300"/>
<dbReference type="OrthoDB" id="9775082at2"/>
<dbReference type="KEGG" id="huw:FPZ11_05685"/>
<dbReference type="PANTHER" id="PTHR42973">
    <property type="entry name" value="BINDING OXIDOREDUCTASE, PUTATIVE (AFU_ORTHOLOGUE AFUA_1G17690)-RELATED"/>
    <property type="match status" value="1"/>
</dbReference>
<sequence length="460" mass="47871">MTDVLSAAEAAESLRGLLPGRLFLPGDDGYDAARTPWNTAAVLAPAAVAVPESVADVQAVVRAAADAHLRLAPMSTGHAGMLLSSVDLASTVLVRLTSLTGVSVDERACVARVLGGTVWDDVVAAAHPHGLTGLHGSAGGIAVAGFALNGGLSFYGRKHGLCANSVRAVELVTADGGLRRVDAEHDPDLFWALRGGGGNFGIVTAIEVELVPYSDVVAGMMLWDRSRAVDVMRAWRDLTVDAPESVTTSLRVMSFPPLPDLPPFLAGRDVIVVDGAFLESDERASALLAPLRALQPEIDTVRRIPTSELPLMHMDPPRPSPAVSGHCVLGELSDDTIDAYLDQVGPGTRSGLLSAELRQLGGAFARRSDDGGAVSSIDGAYALYAVAIAPTPEAVAHGRASASSLVQALEPWSLLHSRVPTFIDDAVDAADVYGDACDRLASVAARVDPQATFQAGHSIR</sequence>
<dbReference type="PANTHER" id="PTHR42973:SF39">
    <property type="entry name" value="FAD-BINDING PCMH-TYPE DOMAIN-CONTAINING PROTEIN"/>
    <property type="match status" value="1"/>
</dbReference>
<keyword evidence="5" id="KW-0560">Oxidoreductase</keyword>
<reference evidence="7 8" key="1">
    <citation type="submission" date="2019-07" db="EMBL/GenBank/DDBJ databases">
        <title>Full genome sequence of Humibacter sp. WJ7-1.</title>
        <authorList>
            <person name="Im W.-T."/>
        </authorList>
    </citation>
    <scope>NUCLEOTIDE SEQUENCE [LARGE SCALE GENOMIC DNA]</scope>
    <source>
        <strain evidence="7 8">WJ7-1</strain>
    </source>
</reference>
<evidence type="ECO:0000313" key="7">
    <source>
        <dbReference type="EMBL" id="QDZ14324.1"/>
    </source>
</evidence>
<proteinExistence type="inferred from homology"/>
<feature type="domain" description="FAD-binding PCMH-type" evidence="6">
    <location>
        <begin position="41"/>
        <end position="213"/>
    </location>
</feature>
<dbReference type="Gene3D" id="3.30.43.10">
    <property type="entry name" value="Uridine Diphospho-n-acetylenolpyruvylglucosamine Reductase, domain 2"/>
    <property type="match status" value="1"/>
</dbReference>
<dbReference type="InterPro" id="IPR016167">
    <property type="entry name" value="FAD-bd_PCMH_sub1"/>
</dbReference>
<protein>
    <submittedName>
        <fullName evidence="7">FAD-binding oxidoreductase</fullName>
    </submittedName>
</protein>
<dbReference type="InterPro" id="IPR006094">
    <property type="entry name" value="Oxid_FAD_bind_N"/>
</dbReference>
<gene>
    <name evidence="7" type="ORF">FPZ11_05685</name>
</gene>
<dbReference type="InterPro" id="IPR016166">
    <property type="entry name" value="FAD-bd_PCMH"/>
</dbReference>
<comment type="cofactor">
    <cofactor evidence="1">
        <name>FAD</name>
        <dbReference type="ChEBI" id="CHEBI:57692"/>
    </cofactor>
</comment>
<keyword evidence="4" id="KW-0274">FAD</keyword>
<dbReference type="InterPro" id="IPR050416">
    <property type="entry name" value="FAD-linked_Oxidoreductase"/>
</dbReference>
<keyword evidence="3" id="KW-0285">Flavoprotein</keyword>
<dbReference type="InterPro" id="IPR006093">
    <property type="entry name" value="Oxy_OxRdtase_FAD_BS"/>
</dbReference>
<dbReference type="EMBL" id="CP042305">
    <property type="protein sequence ID" value="QDZ14324.1"/>
    <property type="molecule type" value="Genomic_DNA"/>
</dbReference>
<evidence type="ECO:0000256" key="4">
    <source>
        <dbReference type="ARBA" id="ARBA00022827"/>
    </source>
</evidence>
<dbReference type="RefSeq" id="WP_146319106.1">
    <property type="nucleotide sequence ID" value="NZ_CP042305.1"/>
</dbReference>
<keyword evidence="8" id="KW-1185">Reference proteome</keyword>
<evidence type="ECO:0000313" key="8">
    <source>
        <dbReference type="Proteomes" id="UP000320216"/>
    </source>
</evidence>
<dbReference type="InterPro" id="IPR016169">
    <property type="entry name" value="FAD-bd_PCMH_sub2"/>
</dbReference>
<dbReference type="GO" id="GO:0016491">
    <property type="term" value="F:oxidoreductase activity"/>
    <property type="evidence" value="ECO:0007669"/>
    <property type="project" value="UniProtKB-KW"/>
</dbReference>
<evidence type="ECO:0000256" key="5">
    <source>
        <dbReference type="ARBA" id="ARBA00023002"/>
    </source>
</evidence>
<evidence type="ECO:0000256" key="1">
    <source>
        <dbReference type="ARBA" id="ARBA00001974"/>
    </source>
</evidence>
<dbReference type="PROSITE" id="PS00862">
    <property type="entry name" value="OX2_COVAL_FAD"/>
    <property type="match status" value="1"/>
</dbReference>
<dbReference type="InterPro" id="IPR036318">
    <property type="entry name" value="FAD-bd_PCMH-like_sf"/>
</dbReference>
<dbReference type="Gene3D" id="3.30.465.10">
    <property type="match status" value="1"/>
</dbReference>
<accession>A0A5B8M300</accession>